<feature type="domain" description="WsaF N-terminal" evidence="1">
    <location>
        <begin position="123"/>
        <end position="251"/>
    </location>
</feature>
<organism evidence="3 4">
    <name type="scientific">Achromobacter pestifer</name>
    <dbReference type="NCBI Taxonomy" id="1353889"/>
    <lineage>
        <taxon>Bacteria</taxon>
        <taxon>Pseudomonadati</taxon>
        <taxon>Pseudomonadota</taxon>
        <taxon>Betaproteobacteria</taxon>
        <taxon>Burkholderiales</taxon>
        <taxon>Alcaligenaceae</taxon>
        <taxon>Achromobacter</taxon>
    </lineage>
</organism>
<keyword evidence="4" id="KW-1185">Reference proteome</keyword>
<feature type="domain" description="WsaF C-terminal" evidence="2">
    <location>
        <begin position="308"/>
        <end position="440"/>
    </location>
</feature>
<gene>
    <name evidence="3" type="ORF">LMG3431_04702</name>
</gene>
<sequence>MKRDIKVLIASPLFDHQAYAKKYLSGASAHKAAAHYAQHWREGLEPGPDFDPMQYLLDHPDVAAANLNPLVHFEVAGRREARKIRKPGEAPRTTTVPFEQVLQARLAHLGPMRIMDDASRGLRINVVTDSIGPASLFGGVATALILAACLAQKKNAQLRLITRNGEGSPDVVARLLELNQVQFTGTLTMLESAPTTGYYVPTRKDEDVFITTSWWTTSGVRKAIPAAQIIYLLQEDERMFYGYGDERMRCEEVLSDTNIVFALNTQLLQRHLTQGPNPIQGLADRSTYFEPAFPSMRPAIKPLSKTKRRFFFYGRPNNLRNLYLRGLEVITQAILRGILDPKEWEFHFAGKDLPNGTLPGEPDIYFHQQLGWAEYAALLQTIDIGLTLMDTPHPSYPPLDLACSGAVAVTNSSGIKTDLSQYSKNIICAAPTVDALLDGLREALAISESQKLENLKTAGIQKDWNISLADSITFLSDRIPALHV</sequence>
<dbReference type="AlphaFoldDB" id="A0A6S6ZMG0"/>
<evidence type="ECO:0008006" key="5">
    <source>
        <dbReference type="Google" id="ProtNLM"/>
    </source>
</evidence>
<evidence type="ECO:0000313" key="4">
    <source>
        <dbReference type="Proteomes" id="UP000494108"/>
    </source>
</evidence>
<reference evidence="3 4" key="1">
    <citation type="submission" date="2020-04" db="EMBL/GenBank/DDBJ databases">
        <authorList>
            <person name="De Canck E."/>
        </authorList>
    </citation>
    <scope>NUCLEOTIDE SEQUENCE [LARGE SCALE GENOMIC DNA]</scope>
    <source>
        <strain evidence="3 4">LMG 3431</strain>
    </source>
</reference>
<dbReference type="SUPFAM" id="SSF53756">
    <property type="entry name" value="UDP-Glycosyltransferase/glycogen phosphorylase"/>
    <property type="match status" value="1"/>
</dbReference>
<dbReference type="Gene3D" id="3.40.50.2000">
    <property type="entry name" value="Glycogen Phosphorylase B"/>
    <property type="match status" value="1"/>
</dbReference>
<dbReference type="InterPro" id="IPR048510">
    <property type="entry name" value="WsaF_N"/>
</dbReference>
<dbReference type="Pfam" id="PF22772">
    <property type="entry name" value="WsaF_C"/>
    <property type="match status" value="1"/>
</dbReference>
<dbReference type="Pfam" id="PF21374">
    <property type="entry name" value="WsaF_N"/>
    <property type="match status" value="1"/>
</dbReference>
<name>A0A6S6ZMG0_9BURK</name>
<evidence type="ECO:0000259" key="2">
    <source>
        <dbReference type="Pfam" id="PF22772"/>
    </source>
</evidence>
<dbReference type="InterPro" id="IPR055050">
    <property type="entry name" value="WsaF_C"/>
</dbReference>
<dbReference type="GO" id="GO:0030247">
    <property type="term" value="F:polysaccharide binding"/>
    <property type="evidence" value="ECO:0007669"/>
    <property type="project" value="InterPro"/>
</dbReference>
<protein>
    <recommendedName>
        <fullName evidence="5">Glycosyltransferase family 4 protein</fullName>
    </recommendedName>
</protein>
<dbReference type="Gene3D" id="3.40.50.11090">
    <property type="match status" value="1"/>
</dbReference>
<dbReference type="EMBL" id="CADIJX010000007">
    <property type="protein sequence ID" value="CAB3687762.1"/>
    <property type="molecule type" value="Genomic_DNA"/>
</dbReference>
<accession>A0A6S6ZMG0</accession>
<evidence type="ECO:0000313" key="3">
    <source>
        <dbReference type="EMBL" id="CAB3687762.1"/>
    </source>
</evidence>
<evidence type="ECO:0000259" key="1">
    <source>
        <dbReference type="Pfam" id="PF21374"/>
    </source>
</evidence>
<dbReference type="Proteomes" id="UP000494108">
    <property type="component" value="Unassembled WGS sequence"/>
</dbReference>
<proteinExistence type="predicted"/>